<evidence type="ECO:0000313" key="2">
    <source>
        <dbReference type="EMBL" id="MCU7554552.1"/>
    </source>
</evidence>
<dbReference type="CDD" id="cd01948">
    <property type="entry name" value="EAL"/>
    <property type="match status" value="1"/>
</dbReference>
<dbReference type="PROSITE" id="PS50883">
    <property type="entry name" value="EAL"/>
    <property type="match status" value="1"/>
</dbReference>
<dbReference type="SMART" id="SM00052">
    <property type="entry name" value="EAL"/>
    <property type="match status" value="1"/>
</dbReference>
<protein>
    <submittedName>
        <fullName evidence="2">EAL domain-containing protein</fullName>
    </submittedName>
</protein>
<dbReference type="EMBL" id="JAOTJC010000007">
    <property type="protein sequence ID" value="MCU7554552.1"/>
    <property type="molecule type" value="Genomic_DNA"/>
</dbReference>
<dbReference type="Pfam" id="PF00563">
    <property type="entry name" value="EAL"/>
    <property type="match status" value="1"/>
</dbReference>
<gene>
    <name evidence="2" type="ORF">OCL06_08065</name>
</gene>
<feature type="domain" description="EAL" evidence="1">
    <location>
        <begin position="1"/>
        <end position="239"/>
    </location>
</feature>
<keyword evidence="3" id="KW-1185">Reference proteome</keyword>
<dbReference type="PANTHER" id="PTHR33121:SF23">
    <property type="entry name" value="CYCLIC DI-GMP PHOSPHODIESTERASE PDEB"/>
    <property type="match status" value="1"/>
</dbReference>
<dbReference type="RefSeq" id="WP_262993273.1">
    <property type="nucleotide sequence ID" value="NZ_JAOTJC010000007.1"/>
</dbReference>
<dbReference type="Proteomes" id="UP001209257">
    <property type="component" value="Unassembled WGS sequence"/>
</dbReference>
<proteinExistence type="predicted"/>
<name>A0ABT2VNV0_9ALTE</name>
<dbReference type="InterPro" id="IPR001633">
    <property type="entry name" value="EAL_dom"/>
</dbReference>
<dbReference type="InterPro" id="IPR035919">
    <property type="entry name" value="EAL_sf"/>
</dbReference>
<dbReference type="SUPFAM" id="SSF141868">
    <property type="entry name" value="EAL domain-like"/>
    <property type="match status" value="1"/>
</dbReference>
<accession>A0ABT2VNV0</accession>
<sequence length="239" mass="27277">MPIREVTEGVALDNIVPYFQPILDLQNQRVWRYECLARLITQSDKTFLPSEFLYLLERNNHVHELTETMFCQSAKYFEEVNMPWNINLDATDLANNTLTQKLMAHLANYPNAHRVSVEVSASTAMKNLRQLETFLDRSLHSGLGVFIDNVGNSPGNIKTLLNLPIRGIKLAGGLIRHYGAHSEVREFVDNVLTLSHERSISVVAEHIETEAELEQVRQLPIRYAQGYLFSRPAPTPTRH</sequence>
<reference evidence="3" key="1">
    <citation type="submission" date="2023-07" db="EMBL/GenBank/DDBJ databases">
        <title>Study on multiphase classification of strain Alteromonas salexigens isolated from the Yellow Sea.</title>
        <authorList>
            <person name="Sun L."/>
        </authorList>
    </citation>
    <scope>NUCLEOTIDE SEQUENCE [LARGE SCALE GENOMIC DNA]</scope>
    <source>
        <strain evidence="3">ASW11-19</strain>
    </source>
</reference>
<organism evidence="2 3">
    <name type="scientific">Alteromonas salexigens</name>
    <dbReference type="NCBI Taxonomy" id="2982530"/>
    <lineage>
        <taxon>Bacteria</taxon>
        <taxon>Pseudomonadati</taxon>
        <taxon>Pseudomonadota</taxon>
        <taxon>Gammaproteobacteria</taxon>
        <taxon>Alteromonadales</taxon>
        <taxon>Alteromonadaceae</taxon>
        <taxon>Alteromonas/Salinimonas group</taxon>
        <taxon>Alteromonas</taxon>
    </lineage>
</organism>
<dbReference type="InterPro" id="IPR050706">
    <property type="entry name" value="Cyclic-di-GMP_PDE-like"/>
</dbReference>
<dbReference type="PANTHER" id="PTHR33121">
    <property type="entry name" value="CYCLIC DI-GMP PHOSPHODIESTERASE PDEF"/>
    <property type="match status" value="1"/>
</dbReference>
<evidence type="ECO:0000259" key="1">
    <source>
        <dbReference type="PROSITE" id="PS50883"/>
    </source>
</evidence>
<dbReference type="Gene3D" id="3.20.20.450">
    <property type="entry name" value="EAL domain"/>
    <property type="match status" value="1"/>
</dbReference>
<evidence type="ECO:0000313" key="3">
    <source>
        <dbReference type="Proteomes" id="UP001209257"/>
    </source>
</evidence>
<comment type="caution">
    <text evidence="2">The sequence shown here is derived from an EMBL/GenBank/DDBJ whole genome shotgun (WGS) entry which is preliminary data.</text>
</comment>